<dbReference type="PRINTS" id="PR00756">
    <property type="entry name" value="ALADIPTASE"/>
</dbReference>
<comment type="caution">
    <text evidence="12">The sequence shown here is derived from an EMBL/GenBank/DDBJ whole genome shotgun (WGS) entry which is preliminary data.</text>
</comment>
<evidence type="ECO:0000256" key="2">
    <source>
        <dbReference type="ARBA" id="ARBA00001947"/>
    </source>
</evidence>
<keyword evidence="7" id="KW-0645">Protease</keyword>
<evidence type="ECO:0000256" key="4">
    <source>
        <dbReference type="ARBA" id="ARBA00012564"/>
    </source>
</evidence>
<dbReference type="RefSeq" id="WP_151077398.1">
    <property type="nucleotide sequence ID" value="NZ_CP047647.1"/>
</dbReference>
<sequence>MRFLPFAAVGLLASLVSQAQDAPRHAKVSQSAAAECAAARQHSALRQPVHTVRHRQKMERYDLNYYKLDVSLTNTTLDIGGSVRLRARNVSGQALDSLAFELYSTFTIDSVVVDGRRSSGWRRSAGDVTARIPQPITPNALFYATVYYRGTAPSGGSAAIGNGLDNGSSPTYGTQVTWSLSEPFSAYEWFPCKQVLTDKIDSVEVWATTDRPNKVGSNGLLRNTVLLPNNKVRYEWKTKYPIDYYLISVACAPYIQYDTPTTLPDGRVVPVVHYIYNNQVLTDQKSLIDLTPAMINNFSSLVVAYPFANEKYGHSMGPIGGGMEHQTMTTQQNFSFTLTAHELFHQWFGDNVTCAQWQDIWLNESFATYGEYLTLGPLSSASDARDWMNGEHSYVMSQPGGSIRVPDADSTNVGRIFDSRLTYAKGATVIHMLRYLLNDDTKFFRALRTYQTTYAGRTAYTRDLVRIFEAEAGRSLTYFFQQWFYGQGFPSFSVRWNQVGSNFYLRSTETASMPTVTPFFDTDVDYLLRFASGQTLKVRRRQAQAVTDFGVQLPAGQTVSSVEVDPDQWILNGTGTIQRDNALVLATAAAQRTERIQVYPNPAHAVLTLSSLPAPSVQAEVTDAIGRVVLRQTLTGTTPQLNVASLRAGLYQLRLLTNGQAVQFARFVKE</sequence>
<dbReference type="SUPFAM" id="SSF63737">
    <property type="entry name" value="Leukotriene A4 hydrolase N-terminal domain"/>
    <property type="match status" value="1"/>
</dbReference>
<dbReference type="InterPro" id="IPR014782">
    <property type="entry name" value="Peptidase_M1_dom"/>
</dbReference>
<dbReference type="Pfam" id="PF01433">
    <property type="entry name" value="Peptidase_M1"/>
    <property type="match status" value="1"/>
</dbReference>
<dbReference type="GO" id="GO:0043171">
    <property type="term" value="P:peptide catabolic process"/>
    <property type="evidence" value="ECO:0007669"/>
    <property type="project" value="TreeGrafter"/>
</dbReference>
<evidence type="ECO:0000256" key="7">
    <source>
        <dbReference type="ARBA" id="ARBA00022670"/>
    </source>
</evidence>
<dbReference type="AlphaFoldDB" id="A0A7L4ZU99"/>
<dbReference type="GO" id="GO:0042277">
    <property type="term" value="F:peptide binding"/>
    <property type="evidence" value="ECO:0007669"/>
    <property type="project" value="TreeGrafter"/>
</dbReference>
<dbReference type="GO" id="GO:0016285">
    <property type="term" value="F:alanyl aminopeptidase activity"/>
    <property type="evidence" value="ECO:0007669"/>
    <property type="project" value="UniProtKB-EC"/>
</dbReference>
<evidence type="ECO:0000313" key="13">
    <source>
        <dbReference type="Proteomes" id="UP000326380"/>
    </source>
</evidence>
<evidence type="ECO:0000256" key="11">
    <source>
        <dbReference type="ARBA" id="ARBA00023049"/>
    </source>
</evidence>
<dbReference type="PANTHER" id="PTHR11533">
    <property type="entry name" value="PROTEASE M1 ZINC METALLOPROTEASE"/>
    <property type="match status" value="1"/>
</dbReference>
<comment type="similarity">
    <text evidence="3">Belongs to the peptidase M1 family.</text>
</comment>
<proteinExistence type="inferred from homology"/>
<dbReference type="Pfam" id="PF18962">
    <property type="entry name" value="Por_Secre_tail"/>
    <property type="match status" value="1"/>
</dbReference>
<keyword evidence="11" id="KW-0482">Metalloprotease</keyword>
<dbReference type="Proteomes" id="UP000326380">
    <property type="component" value="Unassembled WGS sequence"/>
</dbReference>
<keyword evidence="8" id="KW-0479">Metal-binding</keyword>
<dbReference type="GO" id="GO:0008270">
    <property type="term" value="F:zinc ion binding"/>
    <property type="evidence" value="ECO:0007669"/>
    <property type="project" value="InterPro"/>
</dbReference>
<dbReference type="InterPro" id="IPR050344">
    <property type="entry name" value="Peptidase_M1_aminopeptidases"/>
</dbReference>
<keyword evidence="9" id="KW-0378">Hydrolase</keyword>
<dbReference type="CDD" id="cd09603">
    <property type="entry name" value="M1_APN_like"/>
    <property type="match status" value="1"/>
</dbReference>
<dbReference type="GO" id="GO:0005737">
    <property type="term" value="C:cytoplasm"/>
    <property type="evidence" value="ECO:0007669"/>
    <property type="project" value="TreeGrafter"/>
</dbReference>
<comment type="catalytic activity">
    <reaction evidence="1">
        <text>Release of an N-terminal amino acid, Xaa-|-Yaa- from a peptide, amide or arylamide. Xaa is preferably Ala, but may be most amino acids including Pro (slow action). When a terminal hydrophobic residue is followed by a prolyl residue, the two may be released as an intact Xaa-Pro dipeptide.</text>
        <dbReference type="EC" id="3.4.11.2"/>
    </reaction>
</comment>
<dbReference type="SUPFAM" id="SSF55486">
    <property type="entry name" value="Metalloproteases ('zincins'), catalytic domain"/>
    <property type="match status" value="1"/>
</dbReference>
<accession>A0A7L4ZU99</accession>
<dbReference type="InterPro" id="IPR026444">
    <property type="entry name" value="Secre_tail"/>
</dbReference>
<dbReference type="InterPro" id="IPR042097">
    <property type="entry name" value="Aminopeptidase_N-like_N_sf"/>
</dbReference>
<protein>
    <recommendedName>
        <fullName evidence="5">Aminopeptidase N</fullName>
        <ecNumber evidence="4">3.4.11.2</ecNumber>
    </recommendedName>
</protein>
<evidence type="ECO:0000256" key="3">
    <source>
        <dbReference type="ARBA" id="ARBA00010136"/>
    </source>
</evidence>
<dbReference type="EMBL" id="VTWU01000001">
    <property type="protein sequence ID" value="KAA9339743.1"/>
    <property type="molecule type" value="Genomic_DNA"/>
</dbReference>
<dbReference type="PANTHER" id="PTHR11533:SF174">
    <property type="entry name" value="PUROMYCIN-SENSITIVE AMINOPEPTIDASE-RELATED"/>
    <property type="match status" value="1"/>
</dbReference>
<keyword evidence="6" id="KW-0031">Aminopeptidase</keyword>
<name>A0A7L4ZU99_9BACT</name>
<evidence type="ECO:0000256" key="1">
    <source>
        <dbReference type="ARBA" id="ARBA00000098"/>
    </source>
</evidence>
<dbReference type="EC" id="3.4.11.2" evidence="4"/>
<dbReference type="Gene3D" id="2.60.40.1730">
    <property type="entry name" value="tricorn interacting facor f3 domain"/>
    <property type="match status" value="1"/>
</dbReference>
<keyword evidence="13" id="KW-1185">Reference proteome</keyword>
<dbReference type="Gene3D" id="1.10.390.10">
    <property type="entry name" value="Neutral Protease Domain 2"/>
    <property type="match status" value="1"/>
</dbReference>
<evidence type="ECO:0000256" key="6">
    <source>
        <dbReference type="ARBA" id="ARBA00022438"/>
    </source>
</evidence>
<evidence type="ECO:0000256" key="5">
    <source>
        <dbReference type="ARBA" id="ARBA00015611"/>
    </source>
</evidence>
<dbReference type="GO" id="GO:0070006">
    <property type="term" value="F:metalloaminopeptidase activity"/>
    <property type="evidence" value="ECO:0007669"/>
    <property type="project" value="TreeGrafter"/>
</dbReference>
<comment type="cofactor">
    <cofactor evidence="2">
        <name>Zn(2+)</name>
        <dbReference type="ChEBI" id="CHEBI:29105"/>
    </cofactor>
</comment>
<keyword evidence="10" id="KW-0862">Zinc</keyword>
<evidence type="ECO:0000256" key="10">
    <source>
        <dbReference type="ARBA" id="ARBA00022833"/>
    </source>
</evidence>
<dbReference type="GO" id="GO:0005615">
    <property type="term" value="C:extracellular space"/>
    <property type="evidence" value="ECO:0007669"/>
    <property type="project" value="TreeGrafter"/>
</dbReference>
<evidence type="ECO:0000256" key="8">
    <source>
        <dbReference type="ARBA" id="ARBA00022723"/>
    </source>
</evidence>
<dbReference type="InterPro" id="IPR027268">
    <property type="entry name" value="Peptidase_M4/M1_CTD_sf"/>
</dbReference>
<dbReference type="GO" id="GO:0006508">
    <property type="term" value="P:proteolysis"/>
    <property type="evidence" value="ECO:0007669"/>
    <property type="project" value="UniProtKB-KW"/>
</dbReference>
<gene>
    <name evidence="12" type="ORF">F0P96_03760</name>
</gene>
<dbReference type="GO" id="GO:0016020">
    <property type="term" value="C:membrane"/>
    <property type="evidence" value="ECO:0007669"/>
    <property type="project" value="TreeGrafter"/>
</dbReference>
<dbReference type="NCBIfam" id="TIGR04183">
    <property type="entry name" value="Por_Secre_tail"/>
    <property type="match status" value="1"/>
</dbReference>
<organism evidence="12 13">
    <name type="scientific">Hymenobacter busanensis</name>
    <dbReference type="NCBI Taxonomy" id="2607656"/>
    <lineage>
        <taxon>Bacteria</taxon>
        <taxon>Pseudomonadati</taxon>
        <taxon>Bacteroidota</taxon>
        <taxon>Cytophagia</taxon>
        <taxon>Cytophagales</taxon>
        <taxon>Hymenobacteraceae</taxon>
        <taxon>Hymenobacter</taxon>
    </lineage>
</organism>
<reference evidence="12 13" key="1">
    <citation type="submission" date="2019-09" db="EMBL/GenBank/DDBJ databases">
        <title>Genome sequence of Hymenobacter sp. M3.</title>
        <authorList>
            <person name="Srinivasan S."/>
        </authorList>
    </citation>
    <scope>NUCLEOTIDE SEQUENCE [LARGE SCALE GENOMIC DNA]</scope>
    <source>
        <strain evidence="12 13">M3</strain>
    </source>
</reference>
<evidence type="ECO:0000256" key="9">
    <source>
        <dbReference type="ARBA" id="ARBA00022801"/>
    </source>
</evidence>
<dbReference type="InterPro" id="IPR001930">
    <property type="entry name" value="Peptidase_M1"/>
</dbReference>
<evidence type="ECO:0000313" key="12">
    <source>
        <dbReference type="EMBL" id="KAA9339743.1"/>
    </source>
</evidence>